<dbReference type="InterPro" id="IPR050131">
    <property type="entry name" value="Peptidase_S8_subtilisin-like"/>
</dbReference>
<evidence type="ECO:0000313" key="12">
    <source>
        <dbReference type="Proteomes" id="UP001321018"/>
    </source>
</evidence>
<dbReference type="Pfam" id="PF07705">
    <property type="entry name" value="CARDB"/>
    <property type="match status" value="1"/>
</dbReference>
<feature type="active site" description="Charge relay system" evidence="5">
    <location>
        <position position="249"/>
    </location>
</feature>
<evidence type="ECO:0000256" key="7">
    <source>
        <dbReference type="SAM" id="MobiDB-lite"/>
    </source>
</evidence>
<keyword evidence="4 5" id="KW-0720">Serine protease</keyword>
<name>A0AAP3E1J5_9EURY</name>
<evidence type="ECO:0000313" key="11">
    <source>
        <dbReference type="EMBL" id="MCU4741591.1"/>
    </source>
</evidence>
<feature type="active site" description="Charge relay system" evidence="5">
    <location>
        <position position="211"/>
    </location>
</feature>
<dbReference type="InterPro" id="IPR013783">
    <property type="entry name" value="Ig-like_fold"/>
</dbReference>
<evidence type="ECO:0000256" key="8">
    <source>
        <dbReference type="SAM" id="Phobius"/>
    </source>
</evidence>
<protein>
    <submittedName>
        <fullName evidence="11">S8 family serine peptidase</fullName>
    </submittedName>
</protein>
<dbReference type="GO" id="GO:0000272">
    <property type="term" value="P:polysaccharide catabolic process"/>
    <property type="evidence" value="ECO:0007669"/>
    <property type="project" value="InterPro"/>
</dbReference>
<dbReference type="PROSITE" id="PS00137">
    <property type="entry name" value="SUBTILASE_HIS"/>
    <property type="match status" value="1"/>
</dbReference>
<feature type="compositionally biased region" description="Polar residues" evidence="7">
    <location>
        <begin position="162"/>
        <end position="182"/>
    </location>
</feature>
<reference evidence="11" key="1">
    <citation type="submission" date="2022-09" db="EMBL/GenBank/DDBJ databases">
        <title>Enrichment on poylsaccharides allowed isolation of novel metabolic and taxonomic groups of Haloarchaea.</title>
        <authorList>
            <person name="Sorokin D.Y."/>
            <person name="Elcheninov A.G."/>
            <person name="Khizhniak T.V."/>
            <person name="Kolganova T.V."/>
            <person name="Kublanov I.V."/>
        </authorList>
    </citation>
    <scope>NUCLEOTIDE SEQUENCE</scope>
    <source>
        <strain evidence="11">AArc-xg1-1</strain>
    </source>
</reference>
<dbReference type="SUPFAM" id="SSF63446">
    <property type="entry name" value="Type I dockerin domain"/>
    <property type="match status" value="1"/>
</dbReference>
<feature type="region of interest" description="Disordered" evidence="7">
    <location>
        <begin position="161"/>
        <end position="182"/>
    </location>
</feature>
<dbReference type="InterPro" id="IPR023827">
    <property type="entry name" value="Peptidase_S8_Asp-AS"/>
</dbReference>
<dbReference type="InterPro" id="IPR015500">
    <property type="entry name" value="Peptidase_S8_subtilisin-rel"/>
</dbReference>
<sequence length="1235" mass="130508">MTETPRDGRSKTAVVLVFLLIISLFAPIGIGGATDGTDATSGSLVPATSADPAPLDTELETSDGTVEVLLRLEGVDETILARSHDGVSALRSHAATTQEPFERYIETTDGVELENRFWISNALLVSVDTETYDLERFARLEGVAGVHANHEVRLPEPETVPVHTTRTDSSVQTTEYEPTSQTTYGLEQINAPQVWDVYGTKGEGVRVAVLDTGVDPDHPDIDISQENWAEFDGDGNEVEDSTPNDTGTHGTHVSGTVTGGDNSGEYIGVAPEATLMHGMVLDGGEGSTTQILAGMEWAVENDADVISMSLGGDGYAHVFIDAVRNANEAGVLVVAATGNSGEGVSSSPANVYESLAVGASDSSENIAEFSSGEEIVTDDAWENELNDPPEHWPETYVVPDIAAPGMAINSSIPGGDYDELSGTSMATPHVSGTIALMLSASGGNADPETIMESLEETAWKPDEEPEEKDVRYGHGIIDAYAATGLVAIDSGITGTVTDSDDVPLEDIIVSLENGVYVTTDENGEYELRALPGEQTVTTDGFGYVADQETVSVVENEVTTHDVTLEAGLDAAVFADQYHIAEGGDEIKTSIEVAQLEELIVELEGTYDESDATLTVDGVEREFGESIAFNTHSGLVTVTVDTTPDTSGELSLNHTFSAGDDEKILDTGPTSVYEEVTRIGIVDDGSYGEEISEVLEAAVPENTDVRVISSDTALDATDYDSYVVQNIDETNAEAFVSQTEPSDVGVVYLDQWGPDANGIPVFAAETGDPTGWNENINEAPPVYYEVESTHPIVEGMDRGDRFDIHDEPVGDHTWFEGTSFTVIASVGDQYEGIAGPALAVDEETNTVLASSLGRTQFVSNDFYTNEADAVLTNAVDYVTDRAESETESAAFYGTATVAGEPAPNGATVTAVVDGEPRATTTVTSGEYGTSSDPFLVDGTNEDDGKTITFTVDDMAVEETATWTAGTVEELDLTVPGGDLKGTIVDDIHTEPIVDATVVLQDSDGAVVSQTTTTAAGTYTFADLTPGEYTVDVTADGYAPGTSTATLESNATETVDVTLEYESAFFHLADLEAPESVDQGESVVVNAAVENVGAEAGVQDVTLEVDGESIEDDPLELNPAETETVSLEWPTNEDHLDSYAITVRTADDERTVSVVVRPPDGPPPIGTSDSPPQDTTGDGLYDDLNGDGALTVSDVQVLYDNRDSEVVQNHAYAFDFTGNGTVGVSDVQALYVQLTEA</sequence>
<evidence type="ECO:0000259" key="9">
    <source>
        <dbReference type="Pfam" id="PF00082"/>
    </source>
</evidence>
<evidence type="ECO:0000256" key="4">
    <source>
        <dbReference type="ARBA" id="ARBA00022825"/>
    </source>
</evidence>
<keyword evidence="8" id="KW-0472">Membrane</keyword>
<keyword evidence="8" id="KW-0812">Transmembrane</keyword>
<keyword evidence="8" id="KW-1133">Transmembrane helix</keyword>
<dbReference type="PROSITE" id="PS51892">
    <property type="entry name" value="SUBTILASE"/>
    <property type="match status" value="1"/>
</dbReference>
<feature type="compositionally biased region" description="Low complexity" evidence="7">
    <location>
        <begin position="246"/>
        <end position="256"/>
    </location>
</feature>
<gene>
    <name evidence="11" type="ORF">OB960_09270</name>
</gene>
<dbReference type="InterPro" id="IPR036852">
    <property type="entry name" value="Peptidase_S8/S53_dom_sf"/>
</dbReference>
<feature type="region of interest" description="Disordered" evidence="7">
    <location>
        <begin position="233"/>
        <end position="263"/>
    </location>
</feature>
<feature type="region of interest" description="Disordered" evidence="7">
    <location>
        <begin position="1152"/>
        <end position="1177"/>
    </location>
</feature>
<feature type="transmembrane region" description="Helical" evidence="8">
    <location>
        <begin position="12"/>
        <end position="33"/>
    </location>
</feature>
<evidence type="ECO:0000256" key="3">
    <source>
        <dbReference type="ARBA" id="ARBA00022801"/>
    </source>
</evidence>
<dbReference type="GO" id="GO:0006508">
    <property type="term" value="P:proteolysis"/>
    <property type="evidence" value="ECO:0007669"/>
    <property type="project" value="UniProtKB-KW"/>
</dbReference>
<feature type="compositionally biased region" description="Acidic residues" evidence="7">
    <location>
        <begin position="233"/>
        <end position="242"/>
    </location>
</feature>
<comment type="caution">
    <text evidence="11">The sequence shown here is derived from an EMBL/GenBank/DDBJ whole genome shotgun (WGS) entry which is preliminary data.</text>
</comment>
<dbReference type="InterPro" id="IPR011635">
    <property type="entry name" value="CARDB"/>
</dbReference>
<organism evidence="11 12">
    <name type="scientific">Natronoglomus mannanivorans</name>
    <dbReference type="NCBI Taxonomy" id="2979990"/>
    <lineage>
        <taxon>Archaea</taxon>
        <taxon>Methanobacteriati</taxon>
        <taxon>Methanobacteriota</taxon>
        <taxon>Stenosarchaea group</taxon>
        <taxon>Halobacteria</taxon>
        <taxon>Halobacteriales</taxon>
        <taxon>Natrialbaceae</taxon>
        <taxon>Natronoglomus</taxon>
    </lineage>
</organism>
<dbReference type="PANTHER" id="PTHR43806:SF11">
    <property type="entry name" value="CEREVISIN-RELATED"/>
    <property type="match status" value="1"/>
</dbReference>
<dbReference type="PROSITE" id="PS00136">
    <property type="entry name" value="SUBTILASE_ASP"/>
    <property type="match status" value="1"/>
</dbReference>
<dbReference type="Gene3D" id="3.40.50.200">
    <property type="entry name" value="Peptidase S8/S53 domain"/>
    <property type="match status" value="1"/>
</dbReference>
<dbReference type="Gene3D" id="2.60.40.1120">
    <property type="entry name" value="Carboxypeptidase-like, regulatory domain"/>
    <property type="match status" value="2"/>
</dbReference>
<feature type="domain" description="CARDB" evidence="10">
    <location>
        <begin position="1071"/>
        <end position="1149"/>
    </location>
</feature>
<dbReference type="Pfam" id="PF00082">
    <property type="entry name" value="Peptidase_S8"/>
    <property type="match status" value="1"/>
</dbReference>
<keyword evidence="3 5" id="KW-0378">Hydrolase</keyword>
<dbReference type="PROSITE" id="PS00138">
    <property type="entry name" value="SUBTILASE_SER"/>
    <property type="match status" value="1"/>
</dbReference>
<dbReference type="PANTHER" id="PTHR43806">
    <property type="entry name" value="PEPTIDASE S8"/>
    <property type="match status" value="1"/>
</dbReference>
<dbReference type="InterPro" id="IPR036439">
    <property type="entry name" value="Dockerin_dom_sf"/>
</dbReference>
<dbReference type="Proteomes" id="UP001321018">
    <property type="component" value="Unassembled WGS sequence"/>
</dbReference>
<dbReference type="PRINTS" id="PR00723">
    <property type="entry name" value="SUBTILISIN"/>
</dbReference>
<dbReference type="InterPro" id="IPR023828">
    <property type="entry name" value="Peptidase_S8_Ser-AS"/>
</dbReference>
<dbReference type="SUPFAM" id="SSF52743">
    <property type="entry name" value="Subtilisin-like"/>
    <property type="match status" value="1"/>
</dbReference>
<dbReference type="InterPro" id="IPR008969">
    <property type="entry name" value="CarboxyPept-like_regulatory"/>
</dbReference>
<evidence type="ECO:0000256" key="6">
    <source>
        <dbReference type="RuleBase" id="RU003355"/>
    </source>
</evidence>
<dbReference type="SUPFAM" id="SSF49464">
    <property type="entry name" value="Carboxypeptidase regulatory domain-like"/>
    <property type="match status" value="2"/>
</dbReference>
<comment type="similarity">
    <text evidence="1 5 6">Belongs to the peptidase S8 family.</text>
</comment>
<accession>A0AAP3E1J5</accession>
<evidence type="ECO:0000256" key="2">
    <source>
        <dbReference type="ARBA" id="ARBA00022670"/>
    </source>
</evidence>
<dbReference type="InterPro" id="IPR022398">
    <property type="entry name" value="Peptidase_S8_His-AS"/>
</dbReference>
<evidence type="ECO:0000256" key="5">
    <source>
        <dbReference type="PROSITE-ProRule" id="PRU01240"/>
    </source>
</evidence>
<dbReference type="Gene3D" id="2.60.40.10">
    <property type="entry name" value="Immunoglobulins"/>
    <property type="match status" value="1"/>
</dbReference>
<proteinExistence type="inferred from homology"/>
<evidence type="ECO:0000259" key="10">
    <source>
        <dbReference type="Pfam" id="PF07705"/>
    </source>
</evidence>
<dbReference type="EMBL" id="JAOPKA010000004">
    <property type="protein sequence ID" value="MCU4741591.1"/>
    <property type="molecule type" value="Genomic_DNA"/>
</dbReference>
<dbReference type="Pfam" id="PF13620">
    <property type="entry name" value="CarboxypepD_reg"/>
    <property type="match status" value="2"/>
</dbReference>
<dbReference type="RefSeq" id="WP_338003427.1">
    <property type="nucleotide sequence ID" value="NZ_JAOPKA010000004.1"/>
</dbReference>
<keyword evidence="2 5" id="KW-0645">Protease</keyword>
<dbReference type="AlphaFoldDB" id="A0AAP3E1J5"/>
<feature type="domain" description="Peptidase S8/S53" evidence="9">
    <location>
        <begin position="202"/>
        <end position="475"/>
    </location>
</feature>
<feature type="active site" description="Charge relay system" evidence="5">
    <location>
        <position position="424"/>
    </location>
</feature>
<evidence type="ECO:0000256" key="1">
    <source>
        <dbReference type="ARBA" id="ARBA00011073"/>
    </source>
</evidence>
<dbReference type="GO" id="GO:0004252">
    <property type="term" value="F:serine-type endopeptidase activity"/>
    <property type="evidence" value="ECO:0007669"/>
    <property type="project" value="UniProtKB-UniRule"/>
</dbReference>
<dbReference type="InterPro" id="IPR000209">
    <property type="entry name" value="Peptidase_S8/S53_dom"/>
</dbReference>